<protein>
    <submittedName>
        <fullName evidence="2">Uncharacterized protein</fullName>
    </submittedName>
</protein>
<gene>
    <name evidence="2" type="ORF">HTZ77_21955</name>
</gene>
<sequence>MTGPDACPECEGRKVQRLGRLFLACVVCRGRGWVTGDADPGRRPEPPDGPPPVWEDPRWLDPMVAAAFACRYCLGNGSVQHVDRDRGVMVTMACACGA</sequence>
<reference evidence="2 3" key="1">
    <citation type="submission" date="2020-06" db="EMBL/GenBank/DDBJ databases">
        <title>Nonomuraea sp. SMC257, a novel actinomycete isolated from soil.</title>
        <authorList>
            <person name="Chanama M."/>
        </authorList>
    </citation>
    <scope>NUCLEOTIDE SEQUENCE [LARGE SCALE GENOMIC DNA]</scope>
    <source>
        <strain evidence="2 3">SMC257</strain>
    </source>
</reference>
<dbReference type="EMBL" id="JABWGN010000008">
    <property type="protein sequence ID" value="NUW34077.1"/>
    <property type="molecule type" value="Genomic_DNA"/>
</dbReference>
<accession>A0A7Y6I9D3</accession>
<feature type="region of interest" description="Disordered" evidence="1">
    <location>
        <begin position="32"/>
        <end position="53"/>
    </location>
</feature>
<keyword evidence="3" id="KW-1185">Reference proteome</keyword>
<dbReference type="Proteomes" id="UP000586042">
    <property type="component" value="Unassembled WGS sequence"/>
</dbReference>
<dbReference type="AlphaFoldDB" id="A0A7Y6I9D3"/>
<name>A0A7Y6I9D3_9ACTN</name>
<evidence type="ECO:0000313" key="3">
    <source>
        <dbReference type="Proteomes" id="UP000586042"/>
    </source>
</evidence>
<organism evidence="2 3">
    <name type="scientific">Nonomuraea montanisoli</name>
    <dbReference type="NCBI Taxonomy" id="2741721"/>
    <lineage>
        <taxon>Bacteria</taxon>
        <taxon>Bacillati</taxon>
        <taxon>Actinomycetota</taxon>
        <taxon>Actinomycetes</taxon>
        <taxon>Streptosporangiales</taxon>
        <taxon>Streptosporangiaceae</taxon>
        <taxon>Nonomuraea</taxon>
    </lineage>
</organism>
<comment type="caution">
    <text evidence="2">The sequence shown here is derived from an EMBL/GenBank/DDBJ whole genome shotgun (WGS) entry which is preliminary data.</text>
</comment>
<evidence type="ECO:0000256" key="1">
    <source>
        <dbReference type="SAM" id="MobiDB-lite"/>
    </source>
</evidence>
<dbReference type="RefSeq" id="WP_175591525.1">
    <property type="nucleotide sequence ID" value="NZ_JABWGN010000008.1"/>
</dbReference>
<proteinExistence type="predicted"/>
<evidence type="ECO:0000313" key="2">
    <source>
        <dbReference type="EMBL" id="NUW34077.1"/>
    </source>
</evidence>